<dbReference type="RefSeq" id="WP_008690592.1">
    <property type="nucleotide sequence ID" value="NZ_AP024510.1"/>
</dbReference>
<dbReference type="PANTHER" id="PTHR37817">
    <property type="entry name" value="N-ACETYLTRANSFERASE EIS"/>
    <property type="match status" value="1"/>
</dbReference>
<feature type="domain" description="N-acetyltransferase" evidence="1">
    <location>
        <begin position="1"/>
        <end position="143"/>
    </location>
</feature>
<gene>
    <name evidence="2" type="ORF">EDD61_12143</name>
</gene>
<comment type="caution">
    <text evidence="2">The sequence shown here is derived from an EMBL/GenBank/DDBJ whole genome shotgun (WGS) entry which is preliminary data.</text>
</comment>
<accession>A0A4R3T351</accession>
<evidence type="ECO:0000313" key="3">
    <source>
        <dbReference type="Proteomes" id="UP000295773"/>
    </source>
</evidence>
<dbReference type="GO" id="GO:0030649">
    <property type="term" value="P:aminoglycoside antibiotic catabolic process"/>
    <property type="evidence" value="ECO:0007669"/>
    <property type="project" value="TreeGrafter"/>
</dbReference>
<dbReference type="EMBL" id="SMBP01000021">
    <property type="protein sequence ID" value="TCU55712.1"/>
    <property type="molecule type" value="Genomic_DNA"/>
</dbReference>
<dbReference type="InterPro" id="IPR016181">
    <property type="entry name" value="Acyl_CoA_acyltransferase"/>
</dbReference>
<protein>
    <submittedName>
        <fullName evidence="2">Sterol carrier protein</fullName>
    </submittedName>
</protein>
<dbReference type="Proteomes" id="UP000295773">
    <property type="component" value="Unassembled WGS sequence"/>
</dbReference>
<dbReference type="CDD" id="cd04301">
    <property type="entry name" value="NAT_SF"/>
    <property type="match status" value="1"/>
</dbReference>
<dbReference type="InterPro" id="IPR051554">
    <property type="entry name" value="Acetyltransferase_Eis"/>
</dbReference>
<sequence length="304" mass="36158">MVKEAGRDDKSEVYELWKHAYPSQNRNYLSFYFRHLFDEGVCLVQEQDHRIISSLQMNTHVMRFQGKLLNISYILGVSTLPDYRRRGHMRELMNSALDEASHNHLITLVKAFNPRLYEQFGFQVLYERKQYLIQREYLNKIIPLRVAHEAEAKELLKAYRQFIRHFDGYYERDVAYYETLLKELTLGIKQLVTYRDAHGTLCGYLIYQMQKNDLVVKEAVYMESIALQRMMKEILGDHEAIIVEVSQSEKLEKIFTLAIPKRSAFMMARINSYPLFNKLFNAKAKTPKEAYAILKKPLWLHEYY</sequence>
<dbReference type="GO" id="GO:0034069">
    <property type="term" value="F:aminoglycoside N-acetyltransferase activity"/>
    <property type="evidence" value="ECO:0007669"/>
    <property type="project" value="TreeGrafter"/>
</dbReference>
<dbReference type="AlphaFoldDB" id="A0A4R3T351"/>
<dbReference type="Gene3D" id="3.40.630.30">
    <property type="match status" value="2"/>
</dbReference>
<dbReference type="GeneID" id="73796828"/>
<dbReference type="InterPro" id="IPR041380">
    <property type="entry name" value="Acetyltransf_17"/>
</dbReference>
<dbReference type="PANTHER" id="PTHR37817:SF1">
    <property type="entry name" value="N-ACETYLTRANSFERASE EIS"/>
    <property type="match status" value="1"/>
</dbReference>
<organism evidence="2 3">
    <name type="scientific">Longicatena caecimuris</name>
    <dbReference type="NCBI Taxonomy" id="1796635"/>
    <lineage>
        <taxon>Bacteria</taxon>
        <taxon>Bacillati</taxon>
        <taxon>Bacillota</taxon>
        <taxon>Erysipelotrichia</taxon>
        <taxon>Erysipelotrichales</taxon>
        <taxon>Erysipelotrichaceae</taxon>
        <taxon>Longicatena</taxon>
    </lineage>
</organism>
<dbReference type="InterPro" id="IPR000182">
    <property type="entry name" value="GNAT_dom"/>
</dbReference>
<proteinExistence type="predicted"/>
<reference evidence="2 3" key="1">
    <citation type="submission" date="2019-03" db="EMBL/GenBank/DDBJ databases">
        <title>Genomic Encyclopedia of Type Strains, Phase IV (KMG-IV): sequencing the most valuable type-strain genomes for metagenomic binning, comparative biology and taxonomic classification.</title>
        <authorList>
            <person name="Goeker M."/>
        </authorList>
    </citation>
    <scope>NUCLEOTIDE SEQUENCE [LARGE SCALE GENOMIC DNA]</scope>
    <source>
        <strain evidence="2 3">DSM 29481</strain>
    </source>
</reference>
<dbReference type="SUPFAM" id="SSF55729">
    <property type="entry name" value="Acyl-CoA N-acyltransferases (Nat)"/>
    <property type="match status" value="1"/>
</dbReference>
<keyword evidence="3" id="KW-1185">Reference proteome</keyword>
<dbReference type="Pfam" id="PF17668">
    <property type="entry name" value="Acetyltransf_17"/>
    <property type="match status" value="1"/>
</dbReference>
<dbReference type="Pfam" id="PF13527">
    <property type="entry name" value="Acetyltransf_9"/>
    <property type="match status" value="1"/>
</dbReference>
<dbReference type="PROSITE" id="PS51186">
    <property type="entry name" value="GNAT"/>
    <property type="match status" value="1"/>
</dbReference>
<evidence type="ECO:0000313" key="2">
    <source>
        <dbReference type="EMBL" id="TCU55712.1"/>
    </source>
</evidence>
<name>A0A4R3T351_9FIRM</name>
<evidence type="ECO:0000259" key="1">
    <source>
        <dbReference type="PROSITE" id="PS51186"/>
    </source>
</evidence>